<protein>
    <recommendedName>
        <fullName evidence="2">site-specific DNA-methyltransferase (adenine-specific)</fullName>
        <ecNumber evidence="2">2.1.1.72</ecNumber>
    </recommendedName>
</protein>
<sequence>MLKPLISRMGGKSKLRKTIIGMIPEHSCYVELFFGAGWVYFGKEKSKVEVINDIDRELVNLFKMLKYHAEEVRRLMTYEICSRDIFSEYKNIDINSLTDIQRAIRFIYLLSQSFASKGDNFGYGTTGMPGPQIFNTENLLKIKERLRNTYIENLNFEEIIKKYDRPHTFFFCDPPYFETKGYKDKFTEEYHIKLRDLLRNVEGKFILTINDHKQVREWYKGFNIIEAEVGYSVCKDNKGRRKFKELIITNY</sequence>
<dbReference type="GO" id="GO:1904047">
    <property type="term" value="F:S-adenosyl-L-methionine binding"/>
    <property type="evidence" value="ECO:0007669"/>
    <property type="project" value="TreeGrafter"/>
</dbReference>
<dbReference type="GO" id="GO:0006298">
    <property type="term" value="P:mismatch repair"/>
    <property type="evidence" value="ECO:0007669"/>
    <property type="project" value="TreeGrafter"/>
</dbReference>
<dbReference type="EC" id="2.1.1.72" evidence="2"/>
<dbReference type="InterPro" id="IPR023095">
    <property type="entry name" value="Ade_MeTrfase_dom_2"/>
</dbReference>
<dbReference type="NCBIfam" id="TIGR00571">
    <property type="entry name" value="dam"/>
    <property type="match status" value="1"/>
</dbReference>
<evidence type="ECO:0000256" key="3">
    <source>
        <dbReference type="ARBA" id="ARBA00022603"/>
    </source>
</evidence>
<accession>A0A934M2L4</accession>
<dbReference type="PANTHER" id="PTHR30481">
    <property type="entry name" value="DNA ADENINE METHYLASE"/>
    <property type="match status" value="1"/>
</dbReference>
<dbReference type="InterPro" id="IPR012327">
    <property type="entry name" value="MeTrfase_D12"/>
</dbReference>
<dbReference type="GO" id="GO:0043565">
    <property type="term" value="F:sequence-specific DNA binding"/>
    <property type="evidence" value="ECO:0007669"/>
    <property type="project" value="TreeGrafter"/>
</dbReference>
<dbReference type="PANTHER" id="PTHR30481:SF4">
    <property type="entry name" value="SITE-SPECIFIC DNA-METHYLTRANSFERASE (ADENINE-SPECIFIC)"/>
    <property type="match status" value="1"/>
</dbReference>
<evidence type="ECO:0000256" key="5">
    <source>
        <dbReference type="ARBA" id="ARBA00022691"/>
    </source>
</evidence>
<dbReference type="GO" id="GO:0032259">
    <property type="term" value="P:methylation"/>
    <property type="evidence" value="ECO:0007669"/>
    <property type="project" value="UniProtKB-KW"/>
</dbReference>
<dbReference type="EMBL" id="JAEEGB010000005">
    <property type="protein sequence ID" value="MBI6872070.1"/>
    <property type="molecule type" value="Genomic_DNA"/>
</dbReference>
<dbReference type="Proteomes" id="UP000622687">
    <property type="component" value="Unassembled WGS sequence"/>
</dbReference>
<keyword evidence="3 7" id="KW-0489">Methyltransferase</keyword>
<dbReference type="InterPro" id="IPR012263">
    <property type="entry name" value="M_m6A_EcoRV"/>
</dbReference>
<dbReference type="Pfam" id="PF02086">
    <property type="entry name" value="MethyltransfD12"/>
    <property type="match status" value="1"/>
</dbReference>
<dbReference type="Gene3D" id="1.10.1020.10">
    <property type="entry name" value="Adenine-specific Methyltransferase, Domain 2"/>
    <property type="match status" value="1"/>
</dbReference>
<proteinExistence type="inferred from homology"/>
<dbReference type="GO" id="GO:0009307">
    <property type="term" value="P:DNA restriction-modification system"/>
    <property type="evidence" value="ECO:0007669"/>
    <property type="project" value="InterPro"/>
</dbReference>
<dbReference type="SUPFAM" id="SSF53335">
    <property type="entry name" value="S-adenosyl-L-methionine-dependent methyltransferases"/>
    <property type="match status" value="1"/>
</dbReference>
<dbReference type="PRINTS" id="PR00505">
    <property type="entry name" value="D12N6MTFRASE"/>
</dbReference>
<reference evidence="7" key="1">
    <citation type="submission" date="2020-12" db="EMBL/GenBank/DDBJ databases">
        <title>Clostridium thailandense sp. nov., a novel acetogenic bacterium isolated from peat land soil in Thailand.</title>
        <authorList>
            <person name="Chaikitkaew S."/>
            <person name="Birkeland N.K."/>
        </authorList>
    </citation>
    <scope>NUCLEOTIDE SEQUENCE</scope>
    <source>
        <strain evidence="7">DSM 17425</strain>
    </source>
</reference>
<comment type="caution">
    <text evidence="7">The sequence shown here is derived from an EMBL/GenBank/DDBJ whole genome shotgun (WGS) entry which is preliminary data.</text>
</comment>
<evidence type="ECO:0000256" key="2">
    <source>
        <dbReference type="ARBA" id="ARBA00011900"/>
    </source>
</evidence>
<dbReference type="AlphaFoldDB" id="A0A934M2L4"/>
<keyword evidence="8" id="KW-1185">Reference proteome</keyword>
<evidence type="ECO:0000256" key="6">
    <source>
        <dbReference type="ARBA" id="ARBA00047942"/>
    </source>
</evidence>
<dbReference type="GO" id="GO:0009007">
    <property type="term" value="F:site-specific DNA-methyltransferase (adenine-specific) activity"/>
    <property type="evidence" value="ECO:0007669"/>
    <property type="project" value="UniProtKB-EC"/>
</dbReference>
<comment type="similarity">
    <text evidence="1">Belongs to the N(4)/N(6)-methyltransferase family.</text>
</comment>
<evidence type="ECO:0000313" key="8">
    <source>
        <dbReference type="Proteomes" id="UP000622687"/>
    </source>
</evidence>
<keyword evidence="5" id="KW-0949">S-adenosyl-L-methionine</keyword>
<dbReference type="Gene3D" id="3.40.50.150">
    <property type="entry name" value="Vaccinia Virus protein VP39"/>
    <property type="match status" value="1"/>
</dbReference>
<organism evidence="7 8">
    <name type="scientific">Clostridium aciditolerans</name>
    <dbReference type="NCBI Taxonomy" id="339861"/>
    <lineage>
        <taxon>Bacteria</taxon>
        <taxon>Bacillati</taxon>
        <taxon>Bacillota</taxon>
        <taxon>Clostridia</taxon>
        <taxon>Eubacteriales</taxon>
        <taxon>Clostridiaceae</taxon>
        <taxon>Clostridium</taxon>
    </lineage>
</organism>
<comment type="catalytic activity">
    <reaction evidence="6">
        <text>a 2'-deoxyadenosine in DNA + S-adenosyl-L-methionine = an N(6)-methyl-2'-deoxyadenosine in DNA + S-adenosyl-L-homocysteine + H(+)</text>
        <dbReference type="Rhea" id="RHEA:15197"/>
        <dbReference type="Rhea" id="RHEA-COMP:12418"/>
        <dbReference type="Rhea" id="RHEA-COMP:12419"/>
        <dbReference type="ChEBI" id="CHEBI:15378"/>
        <dbReference type="ChEBI" id="CHEBI:57856"/>
        <dbReference type="ChEBI" id="CHEBI:59789"/>
        <dbReference type="ChEBI" id="CHEBI:90615"/>
        <dbReference type="ChEBI" id="CHEBI:90616"/>
        <dbReference type="EC" id="2.1.1.72"/>
    </reaction>
</comment>
<evidence type="ECO:0000256" key="4">
    <source>
        <dbReference type="ARBA" id="ARBA00022679"/>
    </source>
</evidence>
<keyword evidence="4" id="KW-0808">Transferase</keyword>
<dbReference type="InterPro" id="IPR029063">
    <property type="entry name" value="SAM-dependent_MTases_sf"/>
</dbReference>
<gene>
    <name evidence="7" type="ORF">I6U51_05015</name>
</gene>
<dbReference type="PIRSF" id="PIRSF000398">
    <property type="entry name" value="M_m6A_EcoRV"/>
    <property type="match status" value="1"/>
</dbReference>
<name>A0A934M2L4_9CLOT</name>
<dbReference type="RefSeq" id="WP_211141511.1">
    <property type="nucleotide sequence ID" value="NZ_JAEEGB010000005.1"/>
</dbReference>
<evidence type="ECO:0000256" key="1">
    <source>
        <dbReference type="ARBA" id="ARBA00006594"/>
    </source>
</evidence>
<evidence type="ECO:0000313" key="7">
    <source>
        <dbReference type="EMBL" id="MBI6872070.1"/>
    </source>
</evidence>